<dbReference type="OrthoDB" id="9805770at2"/>
<keyword evidence="5 6" id="KW-0012">Acyltransferase</keyword>
<evidence type="ECO:0000259" key="8">
    <source>
        <dbReference type="PROSITE" id="PS50968"/>
    </source>
</evidence>
<dbReference type="FunFam" id="3.30.559.10:FF:000007">
    <property type="entry name" value="Dihydrolipoamide acetyltransferase component of pyruvate dehydrogenase complex"/>
    <property type="match status" value="1"/>
</dbReference>
<dbReference type="InterPro" id="IPR000089">
    <property type="entry name" value="Biotin_lipoyl"/>
</dbReference>
<dbReference type="Gene3D" id="2.40.50.100">
    <property type="match status" value="1"/>
</dbReference>
<dbReference type="Pfam" id="PF02817">
    <property type="entry name" value="E3_binding"/>
    <property type="match status" value="1"/>
</dbReference>
<dbReference type="Pfam" id="PF00364">
    <property type="entry name" value="Biotin_lipoyl"/>
    <property type="match status" value="1"/>
</dbReference>
<dbReference type="PROSITE" id="PS00189">
    <property type="entry name" value="LIPOYL"/>
    <property type="match status" value="1"/>
</dbReference>
<dbReference type="PROSITE" id="PS50968">
    <property type="entry name" value="BIOTINYL_LIPOYL"/>
    <property type="match status" value="1"/>
</dbReference>
<name>A0A286DW64_9ACTN</name>
<sequence>MTGGAGREFRLPDLGEGLTEAEVLTWRVAVGDVVAVDEVVAEVETAKAAVEVPVPFGGRVVALHAAVGGRVGVGEPLVTVAETETETVAGAEAGGGGGPSASGPVLVGYGTAPGSGGARRGRARRGARAPERAPAGGGTAGAPRAISPLVRRLAAEHGLDLGALAARVPGGVVRRRDVEAALAAREPALAEPEGAPDGEVRVPLRGVRRAMAERVARSRREIPDASAWVDVDATELVAVRDELRSAAPELGIGLLALVARVCLAGLARFPELNARVDTGRGELVRLRGVNLGVAAQTERGLVVPVVRDAERLTTAALAARLRELTGAAKEGTLAPAALTGGTFTVNNYGVFGVDGSTPIINHPEAGMLGMGRIVRRPWVVDGELAVRWVTQLSVTFDHRVCDGGVAGGFLRFVADRVERPALLVAEL</sequence>
<dbReference type="Gene3D" id="4.10.320.10">
    <property type="entry name" value="E3-binding domain"/>
    <property type="match status" value="1"/>
</dbReference>
<gene>
    <name evidence="10" type="ORF">SAMN06297387_107178</name>
</gene>
<protein>
    <recommendedName>
        <fullName evidence="6">Dihydrolipoamide acetyltransferase component of pyruvate dehydrogenase complex</fullName>
        <ecNumber evidence="6">2.3.1.-</ecNumber>
    </recommendedName>
</protein>
<evidence type="ECO:0000256" key="1">
    <source>
        <dbReference type="ARBA" id="ARBA00001938"/>
    </source>
</evidence>
<dbReference type="SUPFAM" id="SSF52777">
    <property type="entry name" value="CoA-dependent acyltransferases"/>
    <property type="match status" value="1"/>
</dbReference>
<dbReference type="InterPro" id="IPR011053">
    <property type="entry name" value="Single_hybrid_motif"/>
</dbReference>
<organism evidence="10 11">
    <name type="scientific">Streptomyces zhaozhouensis</name>
    <dbReference type="NCBI Taxonomy" id="1300267"/>
    <lineage>
        <taxon>Bacteria</taxon>
        <taxon>Bacillati</taxon>
        <taxon>Actinomycetota</taxon>
        <taxon>Actinomycetes</taxon>
        <taxon>Kitasatosporales</taxon>
        <taxon>Streptomycetaceae</taxon>
        <taxon>Streptomyces</taxon>
    </lineage>
</organism>
<comment type="similarity">
    <text evidence="2 6">Belongs to the 2-oxoacid dehydrogenase family.</text>
</comment>
<dbReference type="InterPro" id="IPR001078">
    <property type="entry name" value="2-oxoacid_DH_actylTfrase"/>
</dbReference>
<keyword evidence="4 6" id="KW-0450">Lipoyl</keyword>
<evidence type="ECO:0000256" key="2">
    <source>
        <dbReference type="ARBA" id="ARBA00007317"/>
    </source>
</evidence>
<dbReference type="CDD" id="cd06849">
    <property type="entry name" value="lipoyl_domain"/>
    <property type="match status" value="1"/>
</dbReference>
<keyword evidence="3 6" id="KW-0808">Transferase</keyword>
<dbReference type="InterPro" id="IPR003016">
    <property type="entry name" value="2-oxoA_DH_lipoyl-BS"/>
</dbReference>
<dbReference type="GO" id="GO:0031405">
    <property type="term" value="F:lipoic acid binding"/>
    <property type="evidence" value="ECO:0007669"/>
    <property type="project" value="TreeGrafter"/>
</dbReference>
<dbReference type="GO" id="GO:0016407">
    <property type="term" value="F:acetyltransferase activity"/>
    <property type="evidence" value="ECO:0007669"/>
    <property type="project" value="TreeGrafter"/>
</dbReference>
<evidence type="ECO:0000256" key="4">
    <source>
        <dbReference type="ARBA" id="ARBA00022823"/>
    </source>
</evidence>
<evidence type="ECO:0000256" key="6">
    <source>
        <dbReference type="RuleBase" id="RU003423"/>
    </source>
</evidence>
<dbReference type="PANTHER" id="PTHR43178">
    <property type="entry name" value="DIHYDROLIPOAMIDE ACETYLTRANSFERASE COMPONENT OF PYRUVATE DEHYDROGENASE COMPLEX"/>
    <property type="match status" value="1"/>
</dbReference>
<evidence type="ECO:0000256" key="3">
    <source>
        <dbReference type="ARBA" id="ARBA00022679"/>
    </source>
</evidence>
<dbReference type="Proteomes" id="UP000219072">
    <property type="component" value="Unassembled WGS sequence"/>
</dbReference>
<dbReference type="RefSeq" id="WP_097231273.1">
    <property type="nucleotide sequence ID" value="NZ_OCNE01000007.1"/>
</dbReference>
<dbReference type="Pfam" id="PF00198">
    <property type="entry name" value="2-oxoacid_dh"/>
    <property type="match status" value="1"/>
</dbReference>
<evidence type="ECO:0000256" key="7">
    <source>
        <dbReference type="SAM" id="MobiDB-lite"/>
    </source>
</evidence>
<dbReference type="EC" id="2.3.1.-" evidence="6"/>
<dbReference type="InterPro" id="IPR036625">
    <property type="entry name" value="E3-bd_dom_sf"/>
</dbReference>
<dbReference type="Gene3D" id="3.30.559.10">
    <property type="entry name" value="Chloramphenicol acetyltransferase-like domain"/>
    <property type="match status" value="1"/>
</dbReference>
<evidence type="ECO:0000313" key="11">
    <source>
        <dbReference type="Proteomes" id="UP000219072"/>
    </source>
</evidence>
<feature type="region of interest" description="Disordered" evidence="7">
    <location>
        <begin position="111"/>
        <end position="143"/>
    </location>
</feature>
<evidence type="ECO:0000313" key="10">
    <source>
        <dbReference type="EMBL" id="SOD62804.1"/>
    </source>
</evidence>
<dbReference type="SUPFAM" id="SSF47005">
    <property type="entry name" value="Peripheral subunit-binding domain of 2-oxo acid dehydrogenase complex"/>
    <property type="match status" value="1"/>
</dbReference>
<dbReference type="SUPFAM" id="SSF51230">
    <property type="entry name" value="Single hybrid motif"/>
    <property type="match status" value="1"/>
</dbReference>
<dbReference type="PROSITE" id="PS51826">
    <property type="entry name" value="PSBD"/>
    <property type="match status" value="1"/>
</dbReference>
<proteinExistence type="inferred from homology"/>
<dbReference type="InterPro" id="IPR050743">
    <property type="entry name" value="2-oxoacid_DH_E2_comp"/>
</dbReference>
<evidence type="ECO:0000259" key="9">
    <source>
        <dbReference type="PROSITE" id="PS51826"/>
    </source>
</evidence>
<dbReference type="InterPro" id="IPR023213">
    <property type="entry name" value="CAT-like_dom_sf"/>
</dbReference>
<dbReference type="PANTHER" id="PTHR43178:SF5">
    <property type="entry name" value="LIPOAMIDE ACYLTRANSFERASE COMPONENT OF BRANCHED-CHAIN ALPHA-KETO ACID DEHYDROGENASE COMPLEX, MITOCHONDRIAL"/>
    <property type="match status" value="1"/>
</dbReference>
<reference evidence="10 11" key="1">
    <citation type="submission" date="2017-09" db="EMBL/GenBank/DDBJ databases">
        <authorList>
            <person name="Ehlers B."/>
            <person name="Leendertz F.H."/>
        </authorList>
    </citation>
    <scope>NUCLEOTIDE SEQUENCE [LARGE SCALE GENOMIC DNA]</scope>
    <source>
        <strain evidence="10 11">CGMCC 4.7095</strain>
    </source>
</reference>
<dbReference type="InterPro" id="IPR004167">
    <property type="entry name" value="PSBD"/>
</dbReference>
<dbReference type="AlphaFoldDB" id="A0A286DW64"/>
<feature type="domain" description="Peripheral subunit-binding (PSBD)" evidence="9">
    <location>
        <begin position="145"/>
        <end position="182"/>
    </location>
</feature>
<keyword evidence="10" id="KW-0670">Pyruvate</keyword>
<comment type="cofactor">
    <cofactor evidence="1 6">
        <name>(R)-lipoate</name>
        <dbReference type="ChEBI" id="CHEBI:83088"/>
    </cofactor>
</comment>
<accession>A0A286DW64</accession>
<evidence type="ECO:0000256" key="5">
    <source>
        <dbReference type="ARBA" id="ARBA00023315"/>
    </source>
</evidence>
<dbReference type="EMBL" id="OCNE01000007">
    <property type="protein sequence ID" value="SOD62804.1"/>
    <property type="molecule type" value="Genomic_DNA"/>
</dbReference>
<keyword evidence="11" id="KW-1185">Reference proteome</keyword>
<dbReference type="GO" id="GO:0005737">
    <property type="term" value="C:cytoplasm"/>
    <property type="evidence" value="ECO:0007669"/>
    <property type="project" value="TreeGrafter"/>
</dbReference>
<feature type="domain" description="Lipoyl-binding" evidence="8">
    <location>
        <begin position="6"/>
        <end position="81"/>
    </location>
</feature>